<reference evidence="1" key="1">
    <citation type="submission" date="2020-11" db="EMBL/GenBank/DDBJ databases">
        <title>Nocardioides sp. nov., isolated from Soil of Cynanchum wilfordii Hemsley rhizosphere.</title>
        <authorList>
            <person name="Lee J.-S."/>
            <person name="Suh M.K."/>
            <person name="Kim J.-S."/>
        </authorList>
    </citation>
    <scope>NUCLEOTIDE SEQUENCE</scope>
    <source>
        <strain evidence="1">KCTC 19275</strain>
    </source>
</reference>
<accession>A0A930VFJ5</accession>
<dbReference type="AlphaFoldDB" id="A0A930VFJ5"/>
<dbReference type="Proteomes" id="UP000640489">
    <property type="component" value="Unassembled WGS sequence"/>
</dbReference>
<sequence length="129" mass="14406">MTWKSFHDRGAVLRDVLTTADARRDGLLPMDVPGARETFGDELTLLGALQLRWHTRLAGRIEHEIMRHPDEQEAAALDAWRQTAGELPGVRAIIDHYTEHPLDETMARATRVAAAKEQALLGRYGTLVA</sequence>
<gene>
    <name evidence="1" type="ORF">ISU07_12780</name>
</gene>
<evidence type="ECO:0000313" key="1">
    <source>
        <dbReference type="EMBL" id="MBF4764003.1"/>
    </source>
</evidence>
<organism evidence="1 2">
    <name type="scientific">Nocardioides islandensis</name>
    <dbReference type="NCBI Taxonomy" id="433663"/>
    <lineage>
        <taxon>Bacteria</taxon>
        <taxon>Bacillati</taxon>
        <taxon>Actinomycetota</taxon>
        <taxon>Actinomycetes</taxon>
        <taxon>Propionibacteriales</taxon>
        <taxon>Nocardioidaceae</taxon>
        <taxon>Nocardioides</taxon>
    </lineage>
</organism>
<name>A0A930VFJ5_9ACTN</name>
<protein>
    <submittedName>
        <fullName evidence="1">Uncharacterized protein</fullName>
    </submittedName>
</protein>
<dbReference type="EMBL" id="JADKPN010000007">
    <property type="protein sequence ID" value="MBF4764003.1"/>
    <property type="molecule type" value="Genomic_DNA"/>
</dbReference>
<dbReference type="RefSeq" id="WP_194707190.1">
    <property type="nucleotide sequence ID" value="NZ_JADKPN010000007.1"/>
</dbReference>
<proteinExistence type="predicted"/>
<comment type="caution">
    <text evidence="1">The sequence shown here is derived from an EMBL/GenBank/DDBJ whole genome shotgun (WGS) entry which is preliminary data.</text>
</comment>
<evidence type="ECO:0000313" key="2">
    <source>
        <dbReference type="Proteomes" id="UP000640489"/>
    </source>
</evidence>
<keyword evidence="2" id="KW-1185">Reference proteome</keyword>